<keyword evidence="2" id="KW-1185">Reference proteome</keyword>
<sequence>MEEDVIGQGFGQWDTLSLPCGFSQVFAVSRSFKPQSLKLWSMHKVKVETVKDQSSHSIKVNHRGPGSRLKVKAIKNKLIQECQSELQEPWSRFKRGMHARSKLKQWQ</sequence>
<organism evidence="1 2">
    <name type="scientific">Multifurca ochricompacta</name>
    <dbReference type="NCBI Taxonomy" id="376703"/>
    <lineage>
        <taxon>Eukaryota</taxon>
        <taxon>Fungi</taxon>
        <taxon>Dikarya</taxon>
        <taxon>Basidiomycota</taxon>
        <taxon>Agaricomycotina</taxon>
        <taxon>Agaricomycetes</taxon>
        <taxon>Russulales</taxon>
        <taxon>Russulaceae</taxon>
        <taxon>Multifurca</taxon>
    </lineage>
</organism>
<dbReference type="EMBL" id="WTXG01000210">
    <property type="protein sequence ID" value="KAI0290644.1"/>
    <property type="molecule type" value="Genomic_DNA"/>
</dbReference>
<evidence type="ECO:0000313" key="1">
    <source>
        <dbReference type="EMBL" id="KAI0290644.1"/>
    </source>
</evidence>
<dbReference type="AlphaFoldDB" id="A0AAD4LWU2"/>
<comment type="caution">
    <text evidence="1">The sequence shown here is derived from an EMBL/GenBank/DDBJ whole genome shotgun (WGS) entry which is preliminary data.</text>
</comment>
<evidence type="ECO:0000313" key="2">
    <source>
        <dbReference type="Proteomes" id="UP001203297"/>
    </source>
</evidence>
<name>A0AAD4LWU2_9AGAM</name>
<gene>
    <name evidence="1" type="ORF">B0F90DRAFT_1920972</name>
</gene>
<proteinExistence type="predicted"/>
<accession>A0AAD4LWU2</accession>
<protein>
    <submittedName>
        <fullName evidence="1">Uncharacterized protein</fullName>
    </submittedName>
</protein>
<dbReference type="Proteomes" id="UP001203297">
    <property type="component" value="Unassembled WGS sequence"/>
</dbReference>
<reference evidence="1" key="1">
    <citation type="journal article" date="2022" name="New Phytol.">
        <title>Evolutionary transition to the ectomycorrhizal habit in the genomes of a hyperdiverse lineage of mushroom-forming fungi.</title>
        <authorList>
            <person name="Looney B."/>
            <person name="Miyauchi S."/>
            <person name="Morin E."/>
            <person name="Drula E."/>
            <person name="Courty P.E."/>
            <person name="Kohler A."/>
            <person name="Kuo A."/>
            <person name="LaButti K."/>
            <person name="Pangilinan J."/>
            <person name="Lipzen A."/>
            <person name="Riley R."/>
            <person name="Andreopoulos W."/>
            <person name="He G."/>
            <person name="Johnson J."/>
            <person name="Nolan M."/>
            <person name="Tritt A."/>
            <person name="Barry K.W."/>
            <person name="Grigoriev I.V."/>
            <person name="Nagy L.G."/>
            <person name="Hibbett D."/>
            <person name="Henrissat B."/>
            <person name="Matheny P.B."/>
            <person name="Labbe J."/>
            <person name="Martin F.M."/>
        </authorList>
    </citation>
    <scope>NUCLEOTIDE SEQUENCE</scope>
    <source>
        <strain evidence="1">BPL690</strain>
    </source>
</reference>